<keyword evidence="2" id="KW-0812">Transmembrane</keyword>
<evidence type="ECO:0000256" key="2">
    <source>
        <dbReference type="SAM" id="Phobius"/>
    </source>
</evidence>
<dbReference type="AlphaFoldDB" id="A0A975J1Q7"/>
<evidence type="ECO:0000313" key="3">
    <source>
        <dbReference type="EMBL" id="QUE52382.1"/>
    </source>
</evidence>
<feature type="region of interest" description="Disordered" evidence="1">
    <location>
        <begin position="50"/>
        <end position="84"/>
    </location>
</feature>
<proteinExistence type="predicted"/>
<dbReference type="Proteomes" id="UP000676169">
    <property type="component" value="Chromosome"/>
</dbReference>
<organism evidence="3 4">
    <name type="scientific">Luteolibacter ambystomatis</name>
    <dbReference type="NCBI Taxonomy" id="2824561"/>
    <lineage>
        <taxon>Bacteria</taxon>
        <taxon>Pseudomonadati</taxon>
        <taxon>Verrucomicrobiota</taxon>
        <taxon>Verrucomicrobiia</taxon>
        <taxon>Verrucomicrobiales</taxon>
        <taxon>Verrucomicrobiaceae</taxon>
        <taxon>Luteolibacter</taxon>
    </lineage>
</organism>
<feature type="transmembrane region" description="Helical" evidence="2">
    <location>
        <begin position="12"/>
        <end position="30"/>
    </location>
</feature>
<dbReference type="KEGG" id="lamb:KBB96_05695"/>
<accession>A0A975J1Q7</accession>
<evidence type="ECO:0000256" key="1">
    <source>
        <dbReference type="SAM" id="MobiDB-lite"/>
    </source>
</evidence>
<protein>
    <submittedName>
        <fullName evidence="3">Uncharacterized protein</fullName>
    </submittedName>
</protein>
<keyword evidence="2" id="KW-1133">Transmembrane helix</keyword>
<dbReference type="EMBL" id="CP073100">
    <property type="protein sequence ID" value="QUE52382.1"/>
    <property type="molecule type" value="Genomic_DNA"/>
</dbReference>
<feature type="compositionally biased region" description="Basic and acidic residues" evidence="1">
    <location>
        <begin position="71"/>
        <end position="81"/>
    </location>
</feature>
<name>A0A975J1Q7_9BACT</name>
<evidence type="ECO:0000313" key="4">
    <source>
        <dbReference type="Proteomes" id="UP000676169"/>
    </source>
</evidence>
<keyword evidence="2" id="KW-0472">Membrane</keyword>
<dbReference type="RefSeq" id="WP_211633325.1">
    <property type="nucleotide sequence ID" value="NZ_CP073100.1"/>
</dbReference>
<sequence length="416" mass="45719">MKQNTLARCLPYAGTGLVALVAGVIIGRVAPANRDGAADKEDAVPSLLAHRSERSAEGPANGSTVAGRGSNRSDRSADKELGPILEASSSLERTQRLLAFLERLPADQFEGVYDEFRNNPLARVRESELSLVLQAWADRDPHAALGFLQTKGAQDWERETAVSTWAGKDPQAAFEWAQITPDTGRVNNWVLGAMRGIATTNPDLARDYLAGLEGETRDRSLNALQPYVTQYGFDYAKNWIAGVQDPDFRNSVARNMARDLANLDMDQATTWAASLADADTRRSVAGTLSDAWARTDVNAAKAWVDSLPPEMKVRGVEGVSRYYAQSDPVAAASWLTSMGNGPEVDRAKSIYVEETFRGSPQTSLDFVSKVADKGSRDRLYWRFTTEWARRDPASARQWVNANASRIPQDLVNRLNR</sequence>
<gene>
    <name evidence="3" type="ORF">KBB96_05695</name>
</gene>
<keyword evidence="4" id="KW-1185">Reference proteome</keyword>
<reference evidence="3" key="1">
    <citation type="submission" date="2021-04" db="EMBL/GenBank/DDBJ databases">
        <title>Luteolibacter sp. 32A isolated from the skin of an Anderson's salamander (Ambystoma andersonii).</title>
        <authorList>
            <person name="Spergser J."/>
            <person name="Busse H.-J."/>
        </authorList>
    </citation>
    <scope>NUCLEOTIDE SEQUENCE</scope>
    <source>
        <strain evidence="3">32A</strain>
    </source>
</reference>